<proteinExistence type="predicted"/>
<evidence type="ECO:0000313" key="3">
    <source>
        <dbReference type="EMBL" id="KYD34090.1"/>
    </source>
</evidence>
<name>A0A0K9HLZ5_GEOSE</name>
<accession>A0A0K9HLZ5</accession>
<dbReference type="EMBL" id="LQYV01000118">
    <property type="protein sequence ID" value="KYD23058.1"/>
    <property type="molecule type" value="Genomic_DNA"/>
</dbReference>
<dbReference type="Proteomes" id="UP000075517">
    <property type="component" value="Unassembled WGS sequence"/>
</dbReference>
<reference evidence="4 7" key="3">
    <citation type="submission" date="2018-10" db="EMBL/GenBank/DDBJ databases">
        <title>Geobacillus stearothermophilus in processing lines of powdered infant formula.</title>
        <authorList>
            <person name="Rhee M.S."/>
            <person name="Choi I.-G."/>
            <person name="Cho T.J."/>
            <person name="Park B."/>
        </authorList>
    </citation>
    <scope>NUCLEOTIDE SEQUENCE [LARGE SCALE GENOMIC DNA]</scope>
    <source>
        <strain evidence="4 7">FHS-PPGT130</strain>
    </source>
</reference>
<evidence type="ECO:0000313" key="2">
    <source>
        <dbReference type="EMBL" id="KYD23058.1"/>
    </source>
</evidence>
<dbReference type="AlphaFoldDB" id="A0A0K9HLZ5"/>
<dbReference type="Proteomes" id="UP000075424">
    <property type="component" value="Unassembled WGS sequence"/>
</dbReference>
<dbReference type="EMBL" id="LQYY01000060">
    <property type="protein sequence ID" value="KYD34090.1"/>
    <property type="molecule type" value="Genomic_DNA"/>
</dbReference>
<evidence type="ECO:0000313" key="7">
    <source>
        <dbReference type="Proteomes" id="UP000266922"/>
    </source>
</evidence>
<evidence type="ECO:0000313" key="1">
    <source>
        <dbReference type="EMBL" id="KAF6510654.1"/>
    </source>
</evidence>
<dbReference type="EMBL" id="RCTJ01000057">
    <property type="protein sequence ID" value="RLQ13251.1"/>
    <property type="molecule type" value="Genomic_DNA"/>
</dbReference>
<dbReference type="Proteomes" id="UP000266922">
    <property type="component" value="Unassembled WGS sequence"/>
</dbReference>
<evidence type="ECO:0000313" key="5">
    <source>
        <dbReference type="Proteomes" id="UP000075424"/>
    </source>
</evidence>
<reference evidence="5 6" key="1">
    <citation type="submission" date="2016-01" db="EMBL/GenBank/DDBJ databases">
        <title>Draft Genome Sequences of Seven Thermophilic Sporeformers Isolated from Foods.</title>
        <authorList>
            <person name="Berendsen E.M."/>
            <person name="Wells-Bennik M.H."/>
            <person name="Krawcyk A.O."/>
            <person name="De Jong A."/>
            <person name="Holsappel S."/>
            <person name="Eijlander R.T."/>
            <person name="Kuipers O.P."/>
        </authorList>
    </citation>
    <scope>NUCLEOTIDE SEQUENCE [LARGE SCALE GENOMIC DNA]</scope>
    <source>
        <strain evidence="2 5">B4109</strain>
        <strain evidence="3 6">B4114</strain>
    </source>
</reference>
<evidence type="ECO:0000313" key="4">
    <source>
        <dbReference type="EMBL" id="RLQ13251.1"/>
    </source>
</evidence>
<organism evidence="4 7">
    <name type="scientific">Geobacillus stearothermophilus</name>
    <name type="common">Bacillus stearothermophilus</name>
    <dbReference type="NCBI Taxonomy" id="1422"/>
    <lineage>
        <taxon>Bacteria</taxon>
        <taxon>Bacillati</taxon>
        <taxon>Bacillota</taxon>
        <taxon>Bacilli</taxon>
        <taxon>Bacillales</taxon>
        <taxon>Anoxybacillaceae</taxon>
        <taxon>Geobacillus</taxon>
    </lineage>
</organism>
<evidence type="ECO:0000313" key="6">
    <source>
        <dbReference type="Proteomes" id="UP000075517"/>
    </source>
</evidence>
<gene>
    <name evidence="2" type="ORF">B4109_2562</name>
    <name evidence="3" type="ORF">B4114_2526</name>
    <name evidence="4" type="ORF">D9548_12695</name>
    <name evidence="1" type="ORF">GS8_2811</name>
</gene>
<reference evidence="1 8" key="2">
    <citation type="submission" date="2016-03" db="EMBL/GenBank/DDBJ databases">
        <title>Spore heat resistance.</title>
        <authorList>
            <person name="Boekhorst J."/>
            <person name="Berendsen E.M."/>
            <person name="Wells-Bennik M.H."/>
            <person name="Kuipers O.P."/>
        </authorList>
    </citation>
    <scope>NUCLEOTIDE SEQUENCE [LARGE SCALE GENOMIC DNA]</scope>
    <source>
        <strain evidence="1 8">GS8</strain>
    </source>
</reference>
<dbReference type="PATRIC" id="fig|1422.14.peg.2861"/>
<keyword evidence="8" id="KW-1185">Reference proteome</keyword>
<evidence type="ECO:0000313" key="8">
    <source>
        <dbReference type="Proteomes" id="UP000773850"/>
    </source>
</evidence>
<dbReference type="EMBL" id="LUCS01000028">
    <property type="protein sequence ID" value="KAF6510654.1"/>
    <property type="molecule type" value="Genomic_DNA"/>
</dbReference>
<comment type="caution">
    <text evidence="4">The sequence shown here is derived from an EMBL/GenBank/DDBJ whole genome shotgun (WGS) entry which is preliminary data.</text>
</comment>
<sequence length="76" mass="8698">MLPDRLYFSQKGIKGVQASPRKRGRFLFLRATVSAAAFFHVAAMPEGAAEQALGVRCHAFFRLARRCNEYFDFGWR</sequence>
<protein>
    <submittedName>
        <fullName evidence="4">Uncharacterized protein</fullName>
    </submittedName>
</protein>
<dbReference type="Proteomes" id="UP000773850">
    <property type="component" value="Unassembled WGS sequence"/>
</dbReference>